<dbReference type="Gene3D" id="3.50.50.60">
    <property type="entry name" value="FAD/NAD(P)-binding domain"/>
    <property type="match status" value="1"/>
</dbReference>
<evidence type="ECO:0000259" key="5">
    <source>
        <dbReference type="Pfam" id="PF08669"/>
    </source>
</evidence>
<dbReference type="Gene3D" id="3.30.9.10">
    <property type="entry name" value="D-Amino Acid Oxidase, subunit A, domain 2"/>
    <property type="match status" value="1"/>
</dbReference>
<dbReference type="SUPFAM" id="SSF101790">
    <property type="entry name" value="Aminomethyltransferase beta-barrel domain"/>
    <property type="match status" value="1"/>
</dbReference>
<dbReference type="Gene3D" id="2.40.30.110">
    <property type="entry name" value="Aminomethyltransferase beta-barrel domains"/>
    <property type="match status" value="1"/>
</dbReference>
<dbReference type="SUPFAM" id="SSF54373">
    <property type="entry name" value="FAD-linked reductases, C-terminal domain"/>
    <property type="match status" value="1"/>
</dbReference>
<dbReference type="EC" id="1.5.8.4" evidence="7"/>
<dbReference type="Pfam" id="PF01266">
    <property type="entry name" value="DAO"/>
    <property type="match status" value="1"/>
</dbReference>
<feature type="domain" description="Aminomethyltransferase C-terminal" evidence="5">
    <location>
        <begin position="726"/>
        <end position="804"/>
    </location>
</feature>
<evidence type="ECO:0000259" key="4">
    <source>
        <dbReference type="Pfam" id="PF01571"/>
    </source>
</evidence>
<evidence type="ECO:0000313" key="8">
    <source>
        <dbReference type="Proteomes" id="UP000581135"/>
    </source>
</evidence>
<dbReference type="PANTHER" id="PTHR43757">
    <property type="entry name" value="AMINOMETHYLTRANSFERASE"/>
    <property type="match status" value="1"/>
</dbReference>
<dbReference type="InterPro" id="IPR013977">
    <property type="entry name" value="GcvT_C"/>
</dbReference>
<comment type="similarity">
    <text evidence="1">Belongs to the GcvT family.</text>
</comment>
<feature type="domain" description="FAD dependent oxidoreductase" evidence="3">
    <location>
        <begin position="9"/>
        <end position="370"/>
    </location>
</feature>
<evidence type="ECO:0000259" key="6">
    <source>
        <dbReference type="Pfam" id="PF16350"/>
    </source>
</evidence>
<dbReference type="Pfam" id="PF01571">
    <property type="entry name" value="GCV_T"/>
    <property type="match status" value="1"/>
</dbReference>
<dbReference type="PANTHER" id="PTHR43757:SF2">
    <property type="entry name" value="AMINOMETHYLTRANSFERASE, MITOCHONDRIAL"/>
    <property type="match status" value="1"/>
</dbReference>
<dbReference type="AlphaFoldDB" id="A0A839SVD7"/>
<feature type="domain" description="GCVT N-terminal" evidence="4">
    <location>
        <begin position="429"/>
        <end position="706"/>
    </location>
</feature>
<dbReference type="Proteomes" id="UP000581135">
    <property type="component" value="Unassembled WGS sequence"/>
</dbReference>
<evidence type="ECO:0000259" key="3">
    <source>
        <dbReference type="Pfam" id="PF01266"/>
    </source>
</evidence>
<keyword evidence="8" id="KW-1185">Reference proteome</keyword>
<keyword evidence="2 7" id="KW-0560">Oxidoreductase</keyword>
<dbReference type="GO" id="GO:0047865">
    <property type="term" value="F:dimethylglycine dehydrogenase activity"/>
    <property type="evidence" value="ECO:0007669"/>
    <property type="project" value="UniProtKB-EC"/>
</dbReference>
<dbReference type="InterPro" id="IPR032503">
    <property type="entry name" value="FAO_M"/>
</dbReference>
<dbReference type="SUPFAM" id="SSF103025">
    <property type="entry name" value="Folate-binding domain"/>
    <property type="match status" value="1"/>
</dbReference>
<dbReference type="InterPro" id="IPR006076">
    <property type="entry name" value="FAD-dep_OxRdtase"/>
</dbReference>
<evidence type="ECO:0000256" key="2">
    <source>
        <dbReference type="ARBA" id="ARBA00023002"/>
    </source>
</evidence>
<protein>
    <submittedName>
        <fullName evidence="7">Dimethylglycine dehydrogenase</fullName>
        <ecNumber evidence="7">1.5.8.4</ecNumber>
    </submittedName>
</protein>
<dbReference type="InterPro" id="IPR006222">
    <property type="entry name" value="GCVT_N"/>
</dbReference>
<dbReference type="Pfam" id="PF16350">
    <property type="entry name" value="FAO_M"/>
    <property type="match status" value="1"/>
</dbReference>
<evidence type="ECO:0000313" key="7">
    <source>
        <dbReference type="EMBL" id="MBB3066771.1"/>
    </source>
</evidence>
<gene>
    <name evidence="7" type="ORF">FHR98_003081</name>
</gene>
<comment type="caution">
    <text evidence="7">The sequence shown here is derived from an EMBL/GenBank/DDBJ whole genome shotgun (WGS) entry which is preliminary data.</text>
</comment>
<dbReference type="InterPro" id="IPR036188">
    <property type="entry name" value="FAD/NAD-bd_sf"/>
</dbReference>
<organism evidence="7 8">
    <name type="scientific">Limibacillus halophilus</name>
    <dbReference type="NCBI Taxonomy" id="1579333"/>
    <lineage>
        <taxon>Bacteria</taxon>
        <taxon>Pseudomonadati</taxon>
        <taxon>Pseudomonadota</taxon>
        <taxon>Alphaproteobacteria</taxon>
        <taxon>Rhodospirillales</taxon>
        <taxon>Rhodovibrionaceae</taxon>
        <taxon>Limibacillus</taxon>
    </lineage>
</organism>
<proteinExistence type="inferred from homology"/>
<evidence type="ECO:0000256" key="1">
    <source>
        <dbReference type="ARBA" id="ARBA00008609"/>
    </source>
</evidence>
<dbReference type="EMBL" id="JACHXA010000010">
    <property type="protein sequence ID" value="MBB3066771.1"/>
    <property type="molecule type" value="Genomic_DNA"/>
</dbReference>
<reference evidence="7 8" key="1">
    <citation type="submission" date="2020-08" db="EMBL/GenBank/DDBJ databases">
        <title>Genomic Encyclopedia of Type Strains, Phase III (KMG-III): the genomes of soil and plant-associated and newly described type strains.</title>
        <authorList>
            <person name="Whitman W."/>
        </authorList>
    </citation>
    <scope>NUCLEOTIDE SEQUENCE [LARGE SCALE GENOMIC DNA]</scope>
    <source>
        <strain evidence="7 8">CECT 8803</strain>
    </source>
</reference>
<feature type="domain" description="FAD dependent oxidoreductase central" evidence="6">
    <location>
        <begin position="373"/>
        <end position="427"/>
    </location>
</feature>
<dbReference type="InterPro" id="IPR028896">
    <property type="entry name" value="GcvT/YgfZ/DmdA"/>
</dbReference>
<dbReference type="Gene3D" id="3.30.70.1400">
    <property type="entry name" value="Aminomethyltransferase beta-barrel domains"/>
    <property type="match status" value="1"/>
</dbReference>
<dbReference type="Pfam" id="PF08669">
    <property type="entry name" value="GCV_T_C"/>
    <property type="match status" value="1"/>
</dbReference>
<dbReference type="InterPro" id="IPR027266">
    <property type="entry name" value="TrmE/GcvT-like"/>
</dbReference>
<accession>A0A839SVD7</accession>
<dbReference type="Gene3D" id="3.30.1360.120">
    <property type="entry name" value="Probable tRNA modification gtpase trme, domain 1"/>
    <property type="match status" value="1"/>
</dbReference>
<dbReference type="RefSeq" id="WP_183417594.1">
    <property type="nucleotide sequence ID" value="NZ_JACHXA010000010.1"/>
</dbReference>
<dbReference type="SUPFAM" id="SSF51905">
    <property type="entry name" value="FAD/NAD(P)-binding domain"/>
    <property type="match status" value="1"/>
</dbReference>
<name>A0A839SVD7_9PROT</name>
<sequence>MAQLPSHARVVIIGGGVVGCSSLYHIAKMGWSDCVLLEKNELTSGSTWHAAGNCPSFSGSWSIMKMQRYSTALYTRLADEVDYPMNYHNTGSIRLAHSKDRMEEFQHVVGMARHQGIDFDMMTTEEMRAAHPFLETHDILGGVWDPTDGDIDPAQLTQAFAKGARDLGAKIIRFAPVTDVRRLASGEWEVITAQGSIRCEKVVNAAGYRAAEVGRFFGRDVPSVAMAHQYLVTESVPELAALNGKVPLLRDPDISYYLRQERDGLILGPYEWQATPHWVNENDPMPEDFSFQLYPDDLERLEFYIEDACRRVPILGKAGIQKVINGPIPYTPDGNPLVGPMPGVPNAFEACVFSFGITQGGGAGKVLAEWVVEGETEWDMWSIDPRRFTGYVTKEYTRAKAVELYQREYAIGYPNEERPAGRPAKTSPLYETLRAKGAVFGARAGWERACWFPRAGKDEAENQLSFHRTNWFDAVGEECKAVQEAVGILDLPGFARFEVSGDGAAAWLEDLITGALPKPGRIGLVYFATKSGRILTEMTVTRFAEDHFWLMTASGAEWHDRDWLLAHLPADSGIKIDNVTAAWGTLVLTGPKSRAVLTQVCENDLSSENFPWLSHQPIVIGMARGRAIRVSYAGELGWEIHLPNEYMVGVYQALWTAGEAEGIRDFGIYALNAMRLEKCYRSWKEDLSTDFSPLAGALDRFVKLDKAAFVGRDALLQEKQKGPSERFVPLIVDAGTADAPYLATIWKDGERVGLVTSGGYGHRIGKSIALSYVRRDLAVEGTALEVDIFGERFSAVVGSEPLYDPSNSRLKS</sequence>
<dbReference type="InterPro" id="IPR029043">
    <property type="entry name" value="GcvT/YgfZ_C"/>
</dbReference>